<reference evidence="1 2" key="1">
    <citation type="submission" date="2020-09" db="EMBL/GenBank/DDBJ databases">
        <title>Pseudoxanthomonas sp. CAU 1598 isolated from sand of Yaerae Beach.</title>
        <authorList>
            <person name="Kim W."/>
        </authorList>
    </citation>
    <scope>NUCLEOTIDE SEQUENCE [LARGE SCALE GENOMIC DNA]</scope>
    <source>
        <strain evidence="1 2">CAU 1598</strain>
    </source>
</reference>
<keyword evidence="2" id="KW-1185">Reference proteome</keyword>
<evidence type="ECO:0000313" key="2">
    <source>
        <dbReference type="Proteomes" id="UP000613768"/>
    </source>
</evidence>
<dbReference type="Proteomes" id="UP000613768">
    <property type="component" value="Unassembled WGS sequence"/>
</dbReference>
<gene>
    <name evidence="1" type="ORF">IFO71_21460</name>
</gene>
<organism evidence="1 2">
    <name type="scientific">Pseudomarimonas arenosa</name>
    <dbReference type="NCBI Taxonomy" id="2774145"/>
    <lineage>
        <taxon>Bacteria</taxon>
        <taxon>Pseudomonadati</taxon>
        <taxon>Pseudomonadota</taxon>
        <taxon>Gammaproteobacteria</taxon>
        <taxon>Lysobacterales</taxon>
        <taxon>Lysobacteraceae</taxon>
        <taxon>Pseudomarimonas</taxon>
    </lineage>
</organism>
<dbReference type="InterPro" id="IPR022385">
    <property type="entry name" value="Rhs_assc_core"/>
</dbReference>
<dbReference type="PRINTS" id="PR00394">
    <property type="entry name" value="RHSPROTEIN"/>
</dbReference>
<name>A0AAW3ZW98_9GAMM</name>
<dbReference type="AlphaFoldDB" id="A0AAW3ZW98"/>
<dbReference type="Gene3D" id="2.180.10.10">
    <property type="entry name" value="RHS repeat-associated core"/>
    <property type="match status" value="1"/>
</dbReference>
<dbReference type="PANTHER" id="PTHR32305:SF15">
    <property type="entry name" value="PROTEIN RHSA-RELATED"/>
    <property type="match status" value="1"/>
</dbReference>
<dbReference type="NCBIfam" id="TIGR03696">
    <property type="entry name" value="Rhs_assc_core"/>
    <property type="match status" value="1"/>
</dbReference>
<sequence>MLAASLTPRRLKRNRRQRRRIASARKHYNYFRDYDPTTGRYVQSDPIGLRGGYSTYSYVRSSPLRKIDPLGLLDMEDFECYVRQMSGSGENCDGKRTTKELNAAVDTYCKASECLLKCTSKEFAGVDIDLLLSGAHGEAAREAAEDIAIQFATNFGKKMFRKGAGAVATLYDANNALECALECD</sequence>
<dbReference type="InterPro" id="IPR050708">
    <property type="entry name" value="T6SS_VgrG/RHS"/>
</dbReference>
<proteinExistence type="predicted"/>
<dbReference type="PANTHER" id="PTHR32305">
    <property type="match status" value="1"/>
</dbReference>
<dbReference type="EMBL" id="JACYTR010000127">
    <property type="protein sequence ID" value="MBD8528321.1"/>
    <property type="molecule type" value="Genomic_DNA"/>
</dbReference>
<accession>A0AAW3ZW98</accession>
<comment type="caution">
    <text evidence="1">The sequence shown here is derived from an EMBL/GenBank/DDBJ whole genome shotgun (WGS) entry which is preliminary data.</text>
</comment>
<evidence type="ECO:0000313" key="1">
    <source>
        <dbReference type="EMBL" id="MBD8528321.1"/>
    </source>
</evidence>
<protein>
    <submittedName>
        <fullName evidence="1">RHS repeat-associated core domain-containing protein</fullName>
    </submittedName>
</protein>